<feature type="region of interest" description="Disordered" evidence="13">
    <location>
        <begin position="1"/>
        <end position="52"/>
    </location>
</feature>
<evidence type="ECO:0000256" key="8">
    <source>
        <dbReference type="ARBA" id="ARBA00022840"/>
    </source>
</evidence>
<proteinExistence type="predicted"/>
<dbReference type="FunFam" id="3.40.50.300:FF:000819">
    <property type="entry name" value="ATP dependent RNA helicase, putative"/>
    <property type="match status" value="1"/>
</dbReference>
<dbReference type="Gene3D" id="1.20.120.1080">
    <property type="match status" value="1"/>
</dbReference>
<evidence type="ECO:0000256" key="10">
    <source>
        <dbReference type="ARBA" id="ARBA00022946"/>
    </source>
</evidence>
<dbReference type="GO" id="GO:0005524">
    <property type="term" value="F:ATP binding"/>
    <property type="evidence" value="ECO:0007669"/>
    <property type="project" value="UniProtKB-KW"/>
</dbReference>
<dbReference type="GeneID" id="54481785"/>
<evidence type="ECO:0000256" key="9">
    <source>
        <dbReference type="ARBA" id="ARBA00022884"/>
    </source>
</evidence>
<dbReference type="CDD" id="cd18791">
    <property type="entry name" value="SF2_C_RHA"/>
    <property type="match status" value="1"/>
</dbReference>
<dbReference type="GO" id="GO:0003723">
    <property type="term" value="F:RNA binding"/>
    <property type="evidence" value="ECO:0007669"/>
    <property type="project" value="UniProtKB-KW"/>
</dbReference>
<dbReference type="PROSITE" id="PS51194">
    <property type="entry name" value="HELICASE_CTER"/>
    <property type="match status" value="1"/>
</dbReference>
<evidence type="ECO:0000256" key="5">
    <source>
        <dbReference type="ARBA" id="ARBA00022741"/>
    </source>
</evidence>
<dbReference type="Pfam" id="PF21010">
    <property type="entry name" value="HA2_C"/>
    <property type="match status" value="1"/>
</dbReference>
<evidence type="ECO:0000256" key="11">
    <source>
        <dbReference type="ARBA" id="ARBA00047984"/>
    </source>
</evidence>
<dbReference type="FunFam" id="1.20.120.1080:FF:000002">
    <property type="entry name" value="Putative ATP-dependent RNA helicase DHX36"/>
    <property type="match status" value="1"/>
</dbReference>
<evidence type="ECO:0000313" key="16">
    <source>
        <dbReference type="EMBL" id="KAF2759957.1"/>
    </source>
</evidence>
<protein>
    <recommendedName>
        <fullName evidence="2">RNA helicase</fullName>
        <ecNumber evidence="2">3.6.4.13</ecNumber>
    </recommendedName>
</protein>
<dbReference type="GO" id="GO:0003724">
    <property type="term" value="F:RNA helicase activity"/>
    <property type="evidence" value="ECO:0007669"/>
    <property type="project" value="UniProtKB-EC"/>
</dbReference>
<gene>
    <name evidence="16" type="ORF">EJ05DRAFT_316790</name>
</gene>
<dbReference type="SMART" id="SM00847">
    <property type="entry name" value="HA2"/>
    <property type="match status" value="1"/>
</dbReference>
<feature type="domain" description="Helicase ATP-binding" evidence="14">
    <location>
        <begin position="681"/>
        <end position="852"/>
    </location>
</feature>
<dbReference type="OrthoDB" id="5600252at2759"/>
<dbReference type="Pfam" id="PF00270">
    <property type="entry name" value="DEAD"/>
    <property type="match status" value="1"/>
</dbReference>
<dbReference type="InterPro" id="IPR014001">
    <property type="entry name" value="Helicase_ATP-bd"/>
</dbReference>
<evidence type="ECO:0000259" key="14">
    <source>
        <dbReference type="PROSITE" id="PS51192"/>
    </source>
</evidence>
<keyword evidence="17" id="KW-1185">Reference proteome</keyword>
<evidence type="ECO:0000256" key="4">
    <source>
        <dbReference type="ARBA" id="ARBA00022640"/>
    </source>
</evidence>
<organism evidence="16 17">
    <name type="scientific">Pseudovirgaria hyperparasitica</name>
    <dbReference type="NCBI Taxonomy" id="470096"/>
    <lineage>
        <taxon>Eukaryota</taxon>
        <taxon>Fungi</taxon>
        <taxon>Dikarya</taxon>
        <taxon>Ascomycota</taxon>
        <taxon>Pezizomycotina</taxon>
        <taxon>Dothideomycetes</taxon>
        <taxon>Dothideomycetes incertae sedis</taxon>
        <taxon>Acrospermales</taxon>
        <taxon>Acrospermaceae</taxon>
        <taxon>Pseudovirgaria</taxon>
    </lineage>
</organism>
<dbReference type="SMART" id="SM00490">
    <property type="entry name" value="HELICc"/>
    <property type="match status" value="1"/>
</dbReference>
<evidence type="ECO:0000256" key="12">
    <source>
        <dbReference type="SAM" id="Coils"/>
    </source>
</evidence>
<dbReference type="CDD" id="cd17917">
    <property type="entry name" value="DEXHc_RHA-like"/>
    <property type="match status" value="1"/>
</dbReference>
<keyword evidence="8" id="KW-0067">ATP-binding</keyword>
<feature type="domain" description="Helicase C-terminal" evidence="15">
    <location>
        <begin position="926"/>
        <end position="1103"/>
    </location>
</feature>
<keyword evidence="4" id="KW-0934">Plastid</keyword>
<evidence type="ECO:0000256" key="2">
    <source>
        <dbReference type="ARBA" id="ARBA00012552"/>
    </source>
</evidence>
<dbReference type="RefSeq" id="XP_033602408.1">
    <property type="nucleotide sequence ID" value="XM_033740731.1"/>
</dbReference>
<dbReference type="EMBL" id="ML996569">
    <property type="protein sequence ID" value="KAF2759957.1"/>
    <property type="molecule type" value="Genomic_DNA"/>
</dbReference>
<evidence type="ECO:0000256" key="6">
    <source>
        <dbReference type="ARBA" id="ARBA00022801"/>
    </source>
</evidence>
<dbReference type="Pfam" id="PF00271">
    <property type="entry name" value="Helicase_C"/>
    <property type="match status" value="1"/>
</dbReference>
<reference evidence="16" key="1">
    <citation type="journal article" date="2020" name="Stud. Mycol.">
        <title>101 Dothideomycetes genomes: a test case for predicting lifestyles and emergence of pathogens.</title>
        <authorList>
            <person name="Haridas S."/>
            <person name="Albert R."/>
            <person name="Binder M."/>
            <person name="Bloem J."/>
            <person name="Labutti K."/>
            <person name="Salamov A."/>
            <person name="Andreopoulos B."/>
            <person name="Baker S."/>
            <person name="Barry K."/>
            <person name="Bills G."/>
            <person name="Bluhm B."/>
            <person name="Cannon C."/>
            <person name="Castanera R."/>
            <person name="Culley D."/>
            <person name="Daum C."/>
            <person name="Ezra D."/>
            <person name="Gonzalez J."/>
            <person name="Henrissat B."/>
            <person name="Kuo A."/>
            <person name="Liang C."/>
            <person name="Lipzen A."/>
            <person name="Lutzoni F."/>
            <person name="Magnuson J."/>
            <person name="Mondo S."/>
            <person name="Nolan M."/>
            <person name="Ohm R."/>
            <person name="Pangilinan J."/>
            <person name="Park H.-J."/>
            <person name="Ramirez L."/>
            <person name="Alfaro M."/>
            <person name="Sun H."/>
            <person name="Tritt A."/>
            <person name="Yoshinaga Y."/>
            <person name="Zwiers L.-H."/>
            <person name="Turgeon B."/>
            <person name="Goodwin S."/>
            <person name="Spatafora J."/>
            <person name="Crous P."/>
            <person name="Grigoriev I."/>
        </authorList>
    </citation>
    <scope>NUCLEOTIDE SEQUENCE</scope>
    <source>
        <strain evidence="16">CBS 121739</strain>
    </source>
</reference>
<dbReference type="InterPro" id="IPR011545">
    <property type="entry name" value="DEAD/DEAH_box_helicase_dom"/>
</dbReference>
<dbReference type="Gene3D" id="3.40.50.300">
    <property type="entry name" value="P-loop containing nucleotide triphosphate hydrolases"/>
    <property type="match status" value="2"/>
</dbReference>
<accession>A0A6A6WEE4</accession>
<dbReference type="InterPro" id="IPR001650">
    <property type="entry name" value="Helicase_C-like"/>
</dbReference>
<keyword evidence="6" id="KW-0378">Hydrolase</keyword>
<dbReference type="SUPFAM" id="SSF52540">
    <property type="entry name" value="P-loop containing nucleoside triphosphate hydrolases"/>
    <property type="match status" value="1"/>
</dbReference>
<keyword evidence="9" id="KW-0694">RNA-binding</keyword>
<dbReference type="EC" id="3.6.4.13" evidence="2"/>
<feature type="region of interest" description="Disordered" evidence="13">
    <location>
        <begin position="874"/>
        <end position="901"/>
    </location>
</feature>
<dbReference type="GO" id="GO:0016787">
    <property type="term" value="F:hydrolase activity"/>
    <property type="evidence" value="ECO:0007669"/>
    <property type="project" value="UniProtKB-KW"/>
</dbReference>
<comment type="subcellular location">
    <subcellularLocation>
        <location evidence="1">Plastid</location>
        <location evidence="1">Chloroplast</location>
    </subcellularLocation>
</comment>
<evidence type="ECO:0000256" key="1">
    <source>
        <dbReference type="ARBA" id="ARBA00004229"/>
    </source>
</evidence>
<keyword evidence="10" id="KW-0809">Transit peptide</keyword>
<dbReference type="Proteomes" id="UP000799437">
    <property type="component" value="Unassembled WGS sequence"/>
</dbReference>
<keyword evidence="7 16" id="KW-0347">Helicase</keyword>
<dbReference type="PANTHER" id="PTHR18934">
    <property type="entry name" value="ATP-DEPENDENT RNA HELICASE"/>
    <property type="match status" value="1"/>
</dbReference>
<evidence type="ECO:0000256" key="3">
    <source>
        <dbReference type="ARBA" id="ARBA00022528"/>
    </source>
</evidence>
<evidence type="ECO:0000256" key="13">
    <source>
        <dbReference type="SAM" id="MobiDB-lite"/>
    </source>
</evidence>
<feature type="region of interest" description="Disordered" evidence="13">
    <location>
        <begin position="623"/>
        <end position="645"/>
    </location>
</feature>
<dbReference type="PROSITE" id="PS51192">
    <property type="entry name" value="HELICASE_ATP_BIND_1"/>
    <property type="match status" value="1"/>
</dbReference>
<dbReference type="InterPro" id="IPR007502">
    <property type="entry name" value="Helicase-assoc_dom"/>
</dbReference>
<dbReference type="SMART" id="SM00487">
    <property type="entry name" value="DEXDc"/>
    <property type="match status" value="1"/>
</dbReference>
<evidence type="ECO:0000313" key="17">
    <source>
        <dbReference type="Proteomes" id="UP000799437"/>
    </source>
</evidence>
<feature type="coiled-coil region" evidence="12">
    <location>
        <begin position="331"/>
        <end position="358"/>
    </location>
</feature>
<keyword evidence="5" id="KW-0547">Nucleotide-binding</keyword>
<name>A0A6A6WEE4_9PEZI</name>
<keyword evidence="12" id="KW-0175">Coiled coil</keyword>
<evidence type="ECO:0000256" key="7">
    <source>
        <dbReference type="ARBA" id="ARBA00022806"/>
    </source>
</evidence>
<keyword evidence="3" id="KW-0150">Chloroplast</keyword>
<evidence type="ECO:0000259" key="15">
    <source>
        <dbReference type="PROSITE" id="PS51194"/>
    </source>
</evidence>
<dbReference type="PANTHER" id="PTHR18934:SF145">
    <property type="entry name" value="ATP-DEPENDENT RNA HELICASE DHX57-RELATED"/>
    <property type="match status" value="1"/>
</dbReference>
<sequence length="1481" mass="164638">MAAKKKKKAASNPARGFATTSIASKIKADGNTESSNISEAGDAQPAAPTEAIEKHDPAVVKGHEKDLAELTPEELEIQLEYSEFQLLVEKLSPKAVRDTARTLSRIKTERRVLLSNSQILSTKDWLEDEDVDHLMNLKFVPSVEPNPSPTVPRSIFKTAATEDLLLKLWTLQQILLGLYFPSSRVTEALLWICQTAPCVIPEGLPWGVQECLDWLTVNCTTEELRDFEFMQRHNSRANTTLTSPDKTLRSGSSIRSNLSHKAAVVEPPSQHAPVVDIAPFEPDDNVSDLDSDMEPDDMISAYLKVKSKLFEAAPASFARKGRGPQDKKEVNINSSLRMRKLNRQLEQLEKDVLFDQSLADERWHAQKVKLAQENAAKKRLGIDSSNSRKRDSNNLSKMINPAMKMTLDSDKVNGGSDVDGDEDLLGAMFTEPENGGHQATTNIATGDTSIKIRHFAEAKGLSPRRIVEETLKAMLVGAKATWKHISPTTYSSRHSVSIHFSNPPEAERLPSIPGLDIFWIKSRTLRLDMVDIATDSEKQSESFVATTALFVVCNYLPGDDKAYLRLPSVWRDLYKEFAEAKKEQTDAEARKTLKELRILIDEQRDYDEDEDVVLTHNFLKRAKEREQQTSDSDSERGEYRPTKDPEKVKALWQNKISTSTYQRMLLGRMQLPMYQFKHAALSAIENHQVIILCGETGCGKSTQLPAYILEHQLSNGRPCKIYCTEPRRISAISLAQRVSEELGEPKNAAGTHSSLVGYAIRLESHISTETRLVYATVGIVLRMLESPRGLNDITHLVIDEVHERSIDTDFLLIVLRGLMERRPDLRVILMSATVDAQTFSRYLGDAPILNVPGRTFPVNTRYLEDAIEFTHYKKKNDDAGREGSSSDDDDPGTESMSGIPKNLQGYSIATRNSLQEYDEYRVDYNLIMNLITKITNDASTTHFSKAFLVFLPGIAEIRTLNDVILNNSAFNEDWWILPLHSTIASEDQQKAFLFPPPGVRKIVLATNIAETGVTIPDVTCVIDTGKHKEMRFDERRQLSRLVQSFISRANAKQRRGRAGRVQEGLCFHLFTKYRHDELMALQQTPEMLRLSLQDLVMRTKICKLGAIEATLSAALDPPSTKNIRRAIDALVEVNALTPKEDLTPLGIQLAKLPLDAHLGKLVLYACIFRCADAGITIAAILSSKSPFVIPFGAREKANAARVSFNQGDSDLLTEYAAYRAWKTVCLQPGAREVEFCRRNCLSAQTFSAIEELKAQLFSSLVDAGFISLSAEEKIGLNRARNSRAGFGRSRAFVPVPSASDTHSTCDALVLSMLAVAFHPHILTRAATAAGGGGSGKGYTSISSPSPISLNPTSVLRLSPPRSPYALLSYHSILSTSSSNAPAAHGLSPVPILPFLLLAGDADFKVWAKGVVFDGNRLRYRVESSRMCVGLKRARKGVRNIVEGRMKNSGKGSGSKAERDWIEWFLKMFGEYKGDGKWGKKV</sequence>
<comment type="catalytic activity">
    <reaction evidence="11">
        <text>ATP + H2O = ADP + phosphate + H(+)</text>
        <dbReference type="Rhea" id="RHEA:13065"/>
        <dbReference type="ChEBI" id="CHEBI:15377"/>
        <dbReference type="ChEBI" id="CHEBI:15378"/>
        <dbReference type="ChEBI" id="CHEBI:30616"/>
        <dbReference type="ChEBI" id="CHEBI:43474"/>
        <dbReference type="ChEBI" id="CHEBI:456216"/>
        <dbReference type="EC" id="3.6.4.13"/>
    </reaction>
</comment>
<dbReference type="InterPro" id="IPR027417">
    <property type="entry name" value="P-loop_NTPase"/>
</dbReference>
<dbReference type="FunFam" id="3.40.50.300:FF:000500">
    <property type="entry name" value="ATP-dependent RNA helicase DHX29"/>
    <property type="match status" value="1"/>
</dbReference>